<protein>
    <submittedName>
        <fullName evidence="1">Uncharacterized protein</fullName>
    </submittedName>
</protein>
<evidence type="ECO:0000313" key="2">
    <source>
        <dbReference type="Proteomes" id="UP001597601"/>
    </source>
</evidence>
<reference evidence="2" key="1">
    <citation type="journal article" date="2019" name="Int. J. Syst. Evol. Microbiol.">
        <title>The Global Catalogue of Microorganisms (GCM) 10K type strain sequencing project: providing services to taxonomists for standard genome sequencing and annotation.</title>
        <authorList>
            <consortium name="The Broad Institute Genomics Platform"/>
            <consortium name="The Broad Institute Genome Sequencing Center for Infectious Disease"/>
            <person name="Wu L."/>
            <person name="Ma J."/>
        </authorList>
    </citation>
    <scope>NUCLEOTIDE SEQUENCE [LARGE SCALE GENOMIC DNA]</scope>
    <source>
        <strain evidence="2">KCTC 52232</strain>
    </source>
</reference>
<dbReference type="EMBL" id="JBHUON010000021">
    <property type="protein sequence ID" value="MFD2866138.1"/>
    <property type="molecule type" value="Genomic_DNA"/>
</dbReference>
<keyword evidence="2" id="KW-1185">Reference proteome</keyword>
<evidence type="ECO:0000313" key="1">
    <source>
        <dbReference type="EMBL" id="MFD2866138.1"/>
    </source>
</evidence>
<name>A0ABW5XS84_9SPHI</name>
<sequence length="111" mass="12399">METLVLNEIFKYTMVDVLDYTIFNSNLNQLRFNTKCLISRVNQYSYRVAEKDADVKPDGVGIVAAAKMLNGETVKKIAGADIHQHAFFGQLGIEFPHFVVPNLAASSTVYL</sequence>
<gene>
    <name evidence="1" type="ORF">ACFSYC_15685</name>
</gene>
<organism evidence="1 2">
    <name type="scientific">Mucilaginibacter antarcticus</name>
    <dbReference type="NCBI Taxonomy" id="1855725"/>
    <lineage>
        <taxon>Bacteria</taxon>
        <taxon>Pseudomonadati</taxon>
        <taxon>Bacteroidota</taxon>
        <taxon>Sphingobacteriia</taxon>
        <taxon>Sphingobacteriales</taxon>
        <taxon>Sphingobacteriaceae</taxon>
        <taxon>Mucilaginibacter</taxon>
    </lineage>
</organism>
<dbReference type="RefSeq" id="WP_377129508.1">
    <property type="nucleotide sequence ID" value="NZ_JBHUHN010000001.1"/>
</dbReference>
<accession>A0ABW5XS84</accession>
<dbReference type="Proteomes" id="UP001597601">
    <property type="component" value="Unassembled WGS sequence"/>
</dbReference>
<proteinExistence type="predicted"/>
<comment type="caution">
    <text evidence="1">The sequence shown here is derived from an EMBL/GenBank/DDBJ whole genome shotgun (WGS) entry which is preliminary data.</text>
</comment>